<dbReference type="SUPFAM" id="SSF90123">
    <property type="entry name" value="ABC transporter transmembrane region"/>
    <property type="match status" value="1"/>
</dbReference>
<keyword evidence="5" id="KW-0547">Nucleotide-binding</keyword>
<dbReference type="PANTHER" id="PTHR24221">
    <property type="entry name" value="ATP-BINDING CASSETTE SUB-FAMILY B"/>
    <property type="match status" value="1"/>
</dbReference>
<dbReference type="InterPro" id="IPR003439">
    <property type="entry name" value="ABC_transporter-like_ATP-bd"/>
</dbReference>
<dbReference type="PROSITE" id="PS00211">
    <property type="entry name" value="ABC_TRANSPORTER_1"/>
    <property type="match status" value="1"/>
</dbReference>
<dbReference type="PANTHER" id="PTHR24221:SF632">
    <property type="entry name" value="ATP-DEPENDENT LIPID A-CORE FLIPPASE"/>
    <property type="match status" value="1"/>
</dbReference>
<keyword evidence="4 9" id="KW-0812">Transmembrane</keyword>
<dbReference type="FunFam" id="3.40.50.300:FF:000221">
    <property type="entry name" value="Multidrug ABC transporter ATP-binding protein"/>
    <property type="match status" value="1"/>
</dbReference>
<dbReference type="InterPro" id="IPR036640">
    <property type="entry name" value="ABC1_TM_sf"/>
</dbReference>
<dbReference type="SMART" id="SM00382">
    <property type="entry name" value="AAA"/>
    <property type="match status" value="1"/>
</dbReference>
<dbReference type="Gene3D" id="3.40.50.300">
    <property type="entry name" value="P-loop containing nucleotide triphosphate hydrolases"/>
    <property type="match status" value="1"/>
</dbReference>
<feature type="transmembrane region" description="Helical" evidence="9">
    <location>
        <begin position="184"/>
        <end position="200"/>
    </location>
</feature>
<dbReference type="GO" id="GO:0016887">
    <property type="term" value="F:ATP hydrolysis activity"/>
    <property type="evidence" value="ECO:0007669"/>
    <property type="project" value="InterPro"/>
</dbReference>
<sequence>MPLSETERRSTLRVVWAILTQKERRNLIWIFSLMLFGTVLETFSLGLVVPVVGLLTKSEYLKSHPRINELLNYPSQTQFVVGAMLLLVLVYVVKSIFLIGSLWVQYGYSTAVTKRLGRTLFENYLKQPFTFHLQRNSATLIRNSQNSASVMSGTIDPILSIAADALVTTGMMVLLLVIEPKGTIITILVFALSSFALRRFSSRRIRLWGEAQNFHKGKIIQHLQQGFGGVKDVKILGRENYFVTQYSDHLDGNANVLRRFSLAQAVPRFGLEILMMIGLASLVSTMVLSGQELTGILPVLGLFGASAFRLLPAVNRSILSAQTINLNRPLVDSVAADLGLSISTASMNNLHSHLASSISVQDLSFSYEMTATQALTEVSIDISRGEAVGLVGPSGSGKSTLVDILLGLLEPTSGRVLIDGSDIHDNLRGWQDQIGYVPQSIFLTDDTLRRNVAFGLPKDQIDDNALTSAIRSAQLEDFVASLPEGLDTIVGERGVRLSGGQRQRIGIARALYNNPDVLVLDEATSSLDTETEHGVMQAVQALQGKKTVIIVAHRLSTVEYCDRLYRLENARIVDEGTFSEVTSRTKDLPREN</sequence>
<evidence type="ECO:0000256" key="7">
    <source>
        <dbReference type="ARBA" id="ARBA00022989"/>
    </source>
</evidence>
<evidence type="ECO:0000256" key="6">
    <source>
        <dbReference type="ARBA" id="ARBA00022840"/>
    </source>
</evidence>
<evidence type="ECO:0000256" key="4">
    <source>
        <dbReference type="ARBA" id="ARBA00022692"/>
    </source>
</evidence>
<dbReference type="AlphaFoldDB" id="A0A6J6XYM3"/>
<dbReference type="GO" id="GO:0034040">
    <property type="term" value="F:ATPase-coupled lipid transmembrane transporter activity"/>
    <property type="evidence" value="ECO:0007669"/>
    <property type="project" value="TreeGrafter"/>
</dbReference>
<feature type="transmembrane region" description="Helical" evidence="9">
    <location>
        <begin position="79"/>
        <end position="104"/>
    </location>
</feature>
<dbReference type="InterPro" id="IPR039421">
    <property type="entry name" value="Type_1_exporter"/>
</dbReference>
<evidence type="ECO:0000259" key="10">
    <source>
        <dbReference type="PROSITE" id="PS50893"/>
    </source>
</evidence>
<dbReference type="PROSITE" id="PS50893">
    <property type="entry name" value="ABC_TRANSPORTER_2"/>
    <property type="match status" value="1"/>
</dbReference>
<keyword evidence="6" id="KW-0067">ATP-binding</keyword>
<evidence type="ECO:0000256" key="8">
    <source>
        <dbReference type="ARBA" id="ARBA00023136"/>
    </source>
</evidence>
<dbReference type="InterPro" id="IPR017871">
    <property type="entry name" value="ABC_transporter-like_CS"/>
</dbReference>
<evidence type="ECO:0000256" key="2">
    <source>
        <dbReference type="ARBA" id="ARBA00022448"/>
    </source>
</evidence>
<keyword evidence="2" id="KW-0813">Transport</keyword>
<organism evidence="12">
    <name type="scientific">freshwater metagenome</name>
    <dbReference type="NCBI Taxonomy" id="449393"/>
    <lineage>
        <taxon>unclassified sequences</taxon>
        <taxon>metagenomes</taxon>
        <taxon>ecological metagenomes</taxon>
    </lineage>
</organism>
<proteinExistence type="predicted"/>
<gene>
    <name evidence="12" type="ORF">UFOPK2975_01131</name>
</gene>
<keyword evidence="7 9" id="KW-1133">Transmembrane helix</keyword>
<evidence type="ECO:0000259" key="11">
    <source>
        <dbReference type="PROSITE" id="PS50929"/>
    </source>
</evidence>
<dbReference type="InterPro" id="IPR003593">
    <property type="entry name" value="AAA+_ATPase"/>
</dbReference>
<dbReference type="PROSITE" id="PS50929">
    <property type="entry name" value="ABC_TM1F"/>
    <property type="match status" value="1"/>
</dbReference>
<feature type="domain" description="ABC transmembrane type-1" evidence="11">
    <location>
        <begin position="28"/>
        <end position="326"/>
    </location>
</feature>
<accession>A0A6J6XYM3</accession>
<comment type="subcellular location">
    <subcellularLocation>
        <location evidence="1">Cell membrane</location>
        <topology evidence="1">Multi-pass membrane protein</topology>
    </subcellularLocation>
</comment>
<dbReference type="GO" id="GO:0005524">
    <property type="term" value="F:ATP binding"/>
    <property type="evidence" value="ECO:0007669"/>
    <property type="project" value="UniProtKB-KW"/>
</dbReference>
<name>A0A6J6XYM3_9ZZZZ</name>
<dbReference type="Pfam" id="PF00664">
    <property type="entry name" value="ABC_membrane"/>
    <property type="match status" value="1"/>
</dbReference>
<keyword evidence="8 9" id="KW-0472">Membrane</keyword>
<dbReference type="Gene3D" id="1.20.1560.10">
    <property type="entry name" value="ABC transporter type 1, transmembrane domain"/>
    <property type="match status" value="1"/>
</dbReference>
<dbReference type="EMBL" id="CAFAAG010000103">
    <property type="protein sequence ID" value="CAB4798747.1"/>
    <property type="molecule type" value="Genomic_DNA"/>
</dbReference>
<dbReference type="GO" id="GO:0005886">
    <property type="term" value="C:plasma membrane"/>
    <property type="evidence" value="ECO:0007669"/>
    <property type="project" value="UniProtKB-SubCell"/>
</dbReference>
<evidence type="ECO:0000256" key="3">
    <source>
        <dbReference type="ARBA" id="ARBA00022475"/>
    </source>
</evidence>
<reference evidence="12" key="1">
    <citation type="submission" date="2020-05" db="EMBL/GenBank/DDBJ databases">
        <authorList>
            <person name="Chiriac C."/>
            <person name="Salcher M."/>
            <person name="Ghai R."/>
            <person name="Kavagutti S V."/>
        </authorList>
    </citation>
    <scope>NUCLEOTIDE SEQUENCE</scope>
</reference>
<dbReference type="Pfam" id="PF00005">
    <property type="entry name" value="ABC_tran"/>
    <property type="match status" value="1"/>
</dbReference>
<dbReference type="GO" id="GO:0140359">
    <property type="term" value="F:ABC-type transporter activity"/>
    <property type="evidence" value="ECO:0007669"/>
    <property type="project" value="InterPro"/>
</dbReference>
<dbReference type="InterPro" id="IPR027417">
    <property type="entry name" value="P-loop_NTPase"/>
</dbReference>
<evidence type="ECO:0000256" key="1">
    <source>
        <dbReference type="ARBA" id="ARBA00004651"/>
    </source>
</evidence>
<evidence type="ECO:0000313" key="12">
    <source>
        <dbReference type="EMBL" id="CAB4798747.1"/>
    </source>
</evidence>
<feature type="transmembrane region" description="Helical" evidence="9">
    <location>
        <begin position="27"/>
        <end position="55"/>
    </location>
</feature>
<evidence type="ECO:0000256" key="9">
    <source>
        <dbReference type="SAM" id="Phobius"/>
    </source>
</evidence>
<dbReference type="InterPro" id="IPR011527">
    <property type="entry name" value="ABC1_TM_dom"/>
</dbReference>
<dbReference type="SUPFAM" id="SSF52540">
    <property type="entry name" value="P-loop containing nucleoside triphosphate hydrolases"/>
    <property type="match status" value="1"/>
</dbReference>
<protein>
    <submittedName>
        <fullName evidence="12">Unannotated protein</fullName>
    </submittedName>
</protein>
<feature type="domain" description="ABC transporter" evidence="10">
    <location>
        <begin position="358"/>
        <end position="592"/>
    </location>
</feature>
<keyword evidence="3" id="KW-1003">Cell membrane</keyword>
<evidence type="ECO:0000256" key="5">
    <source>
        <dbReference type="ARBA" id="ARBA00022741"/>
    </source>
</evidence>